<name>A0A8D8ZMX7_9HEMI</name>
<feature type="transmembrane region" description="Helical" evidence="1">
    <location>
        <begin position="54"/>
        <end position="73"/>
    </location>
</feature>
<organism evidence="2">
    <name type="scientific">Cacopsylla melanoneura</name>
    <dbReference type="NCBI Taxonomy" id="428564"/>
    <lineage>
        <taxon>Eukaryota</taxon>
        <taxon>Metazoa</taxon>
        <taxon>Ecdysozoa</taxon>
        <taxon>Arthropoda</taxon>
        <taxon>Hexapoda</taxon>
        <taxon>Insecta</taxon>
        <taxon>Pterygota</taxon>
        <taxon>Neoptera</taxon>
        <taxon>Paraneoptera</taxon>
        <taxon>Hemiptera</taxon>
        <taxon>Sternorrhyncha</taxon>
        <taxon>Psylloidea</taxon>
        <taxon>Psyllidae</taxon>
        <taxon>Psyllinae</taxon>
        <taxon>Cacopsylla</taxon>
    </lineage>
</organism>
<protein>
    <submittedName>
        <fullName evidence="2">Uncharacterized protein</fullName>
    </submittedName>
</protein>
<accession>A0A8D8ZMX7</accession>
<evidence type="ECO:0000256" key="1">
    <source>
        <dbReference type="SAM" id="Phobius"/>
    </source>
</evidence>
<reference evidence="2" key="1">
    <citation type="submission" date="2021-05" db="EMBL/GenBank/DDBJ databases">
        <authorList>
            <person name="Alioto T."/>
            <person name="Alioto T."/>
            <person name="Gomez Garrido J."/>
        </authorList>
    </citation>
    <scope>NUCLEOTIDE SEQUENCE</scope>
</reference>
<evidence type="ECO:0000313" key="2">
    <source>
        <dbReference type="EMBL" id="CAG6748806.1"/>
    </source>
</evidence>
<dbReference type="AlphaFoldDB" id="A0A8D8ZMX7"/>
<keyword evidence="1" id="KW-0472">Membrane</keyword>
<sequence>MLLIFDIKYKITTGSSPSFWSMQHTVVTTNQNRVIIIAENSKCRVVGYFEGSIIVIKIILLCAFCYILIFIFTKNITKPVRKKRNILKKKKKKKKKTSK</sequence>
<keyword evidence="1" id="KW-0812">Transmembrane</keyword>
<proteinExistence type="predicted"/>
<keyword evidence="1" id="KW-1133">Transmembrane helix</keyword>
<dbReference type="EMBL" id="HBUF01520717">
    <property type="protein sequence ID" value="CAG6748806.1"/>
    <property type="molecule type" value="Transcribed_RNA"/>
</dbReference>